<keyword evidence="2" id="KW-1185">Reference proteome</keyword>
<accession>A0A8T0E1J7</accession>
<evidence type="ECO:0000313" key="1">
    <source>
        <dbReference type="EMBL" id="KAF8764333.1"/>
    </source>
</evidence>
<reference evidence="1" key="1">
    <citation type="journal article" date="2020" name="bioRxiv">
        <title>Chromosome-level reference genome of the European wasp spider Argiope bruennichi: a resource for studies on range expansion and evolutionary adaptation.</title>
        <authorList>
            <person name="Sheffer M.M."/>
            <person name="Hoppe A."/>
            <person name="Krehenwinkel H."/>
            <person name="Uhl G."/>
            <person name="Kuss A.W."/>
            <person name="Jensen L."/>
            <person name="Jensen C."/>
            <person name="Gillespie R.G."/>
            <person name="Hoff K.J."/>
            <person name="Prost S."/>
        </authorList>
    </citation>
    <scope>NUCLEOTIDE SEQUENCE</scope>
</reference>
<organism evidence="1 2">
    <name type="scientific">Argiope bruennichi</name>
    <name type="common">Wasp spider</name>
    <name type="synonym">Aranea bruennichi</name>
    <dbReference type="NCBI Taxonomy" id="94029"/>
    <lineage>
        <taxon>Eukaryota</taxon>
        <taxon>Metazoa</taxon>
        <taxon>Ecdysozoa</taxon>
        <taxon>Arthropoda</taxon>
        <taxon>Chelicerata</taxon>
        <taxon>Arachnida</taxon>
        <taxon>Araneae</taxon>
        <taxon>Araneomorphae</taxon>
        <taxon>Entelegynae</taxon>
        <taxon>Araneoidea</taxon>
        <taxon>Araneidae</taxon>
        <taxon>Argiope</taxon>
    </lineage>
</organism>
<evidence type="ECO:0000313" key="2">
    <source>
        <dbReference type="Proteomes" id="UP000807504"/>
    </source>
</evidence>
<protein>
    <submittedName>
        <fullName evidence="1">Uncharacterized protein</fullName>
    </submittedName>
</protein>
<dbReference type="AlphaFoldDB" id="A0A8T0E1J7"/>
<sequence>MSTSCGSTFKEINLNPLTRHLMFQAGIFNSFVWHKLSAKICHRNVHLIDDYCRVESFRYVPVTCVECITTPSTKFKIIPLTTSSQTRLGVTQSLEAG</sequence>
<comment type="caution">
    <text evidence="1">The sequence shown here is derived from an EMBL/GenBank/DDBJ whole genome shotgun (WGS) entry which is preliminary data.</text>
</comment>
<dbReference type="EMBL" id="JABXBU010002231">
    <property type="protein sequence ID" value="KAF8764333.1"/>
    <property type="molecule type" value="Genomic_DNA"/>
</dbReference>
<proteinExistence type="predicted"/>
<name>A0A8T0E1J7_ARGBR</name>
<reference evidence="1" key="2">
    <citation type="submission" date="2020-06" db="EMBL/GenBank/DDBJ databases">
        <authorList>
            <person name="Sheffer M."/>
        </authorList>
    </citation>
    <scope>NUCLEOTIDE SEQUENCE</scope>
</reference>
<dbReference type="Proteomes" id="UP000807504">
    <property type="component" value="Unassembled WGS sequence"/>
</dbReference>
<gene>
    <name evidence="1" type="ORF">HNY73_022416</name>
</gene>